<gene>
    <name evidence="4" type="ORF">CVLEPA_LOCUS5345</name>
</gene>
<dbReference type="SUPFAM" id="SSF48264">
    <property type="entry name" value="Cytochrome P450"/>
    <property type="match status" value="1"/>
</dbReference>
<dbReference type="EMBL" id="CAWYQH010000024">
    <property type="protein sequence ID" value="CAK8675810.1"/>
    <property type="molecule type" value="Genomic_DNA"/>
</dbReference>
<dbReference type="InterPro" id="IPR001128">
    <property type="entry name" value="Cyt_P450"/>
</dbReference>
<proteinExistence type="inferred from homology"/>
<evidence type="ECO:0000256" key="2">
    <source>
        <dbReference type="ARBA" id="ARBA00022723"/>
    </source>
</evidence>
<dbReference type="Pfam" id="PF00067">
    <property type="entry name" value="p450"/>
    <property type="match status" value="1"/>
</dbReference>
<protein>
    <submittedName>
        <fullName evidence="4">Uncharacterized protein</fullName>
    </submittedName>
</protein>
<dbReference type="Gene3D" id="1.10.630.10">
    <property type="entry name" value="Cytochrome P450"/>
    <property type="match status" value="1"/>
</dbReference>
<evidence type="ECO:0000256" key="1">
    <source>
        <dbReference type="ARBA" id="ARBA00010617"/>
    </source>
</evidence>
<name>A0ABP0FBH0_CLALP</name>
<keyword evidence="5" id="KW-1185">Reference proteome</keyword>
<evidence type="ECO:0000313" key="4">
    <source>
        <dbReference type="EMBL" id="CAK8675810.1"/>
    </source>
</evidence>
<dbReference type="InterPro" id="IPR050182">
    <property type="entry name" value="Cytochrome_P450_fam2"/>
</dbReference>
<dbReference type="PANTHER" id="PTHR24300:SF397">
    <property type="entry name" value="CYTOCHROME P450 2U1"/>
    <property type="match status" value="1"/>
</dbReference>
<evidence type="ECO:0000313" key="5">
    <source>
        <dbReference type="Proteomes" id="UP001642483"/>
    </source>
</evidence>
<evidence type="ECO:0000256" key="3">
    <source>
        <dbReference type="ARBA" id="ARBA00023004"/>
    </source>
</evidence>
<accession>A0ABP0FBH0</accession>
<dbReference type="PANTHER" id="PTHR24300">
    <property type="entry name" value="CYTOCHROME P450 508A4-RELATED"/>
    <property type="match status" value="1"/>
</dbReference>
<keyword evidence="3" id="KW-0408">Iron</keyword>
<reference evidence="4 5" key="1">
    <citation type="submission" date="2024-02" db="EMBL/GenBank/DDBJ databases">
        <authorList>
            <person name="Daric V."/>
            <person name="Darras S."/>
        </authorList>
    </citation>
    <scope>NUCLEOTIDE SEQUENCE [LARGE SCALE GENOMIC DNA]</scope>
</reference>
<dbReference type="InterPro" id="IPR036396">
    <property type="entry name" value="Cyt_P450_sf"/>
</dbReference>
<dbReference type="Proteomes" id="UP001642483">
    <property type="component" value="Unassembled WGS sequence"/>
</dbReference>
<sequence length="128" mass="14933">MGKKKMEDIITQEAQYFFEKLETMVGKPVALGLDYYNVIANIICVVALGRRFDYDDPKFREILHTLKMQYGDPKDAKLIMILIYFYNLLRFIPPFKAQMRNSEMLNMLSETPYDQSSTSISKRLTSIA</sequence>
<organism evidence="4 5">
    <name type="scientific">Clavelina lepadiformis</name>
    <name type="common">Light-bulb sea squirt</name>
    <name type="synonym">Ascidia lepadiformis</name>
    <dbReference type="NCBI Taxonomy" id="159417"/>
    <lineage>
        <taxon>Eukaryota</taxon>
        <taxon>Metazoa</taxon>
        <taxon>Chordata</taxon>
        <taxon>Tunicata</taxon>
        <taxon>Ascidiacea</taxon>
        <taxon>Aplousobranchia</taxon>
        <taxon>Clavelinidae</taxon>
        <taxon>Clavelina</taxon>
    </lineage>
</organism>
<comment type="similarity">
    <text evidence="1">Belongs to the cytochrome P450 family.</text>
</comment>
<keyword evidence="2" id="KW-0479">Metal-binding</keyword>
<comment type="caution">
    <text evidence="4">The sequence shown here is derived from an EMBL/GenBank/DDBJ whole genome shotgun (WGS) entry which is preliminary data.</text>
</comment>